<organism evidence="1 2">
    <name type="scientific">Marine Group I thaumarchaeote SCGC AAA799-B03</name>
    <dbReference type="NCBI Taxonomy" id="1502289"/>
    <lineage>
        <taxon>Archaea</taxon>
        <taxon>Nitrososphaerota</taxon>
        <taxon>Marine Group I</taxon>
    </lineage>
</organism>
<evidence type="ECO:0000313" key="2">
    <source>
        <dbReference type="Proteomes" id="UP000029384"/>
    </source>
</evidence>
<sequence length="100" mass="11550">MSEQETKPWVLVTNVKEDINQQDMENVAPQVSFLIDEWQSRGRIMWSGPFDNEASSMAVFEATEAEAQEFFKKYEDACSKVLTSHLYQWDAMPLLSVLAR</sequence>
<accession>A0A087S7G5</accession>
<reference evidence="1 2" key="1">
    <citation type="submission" date="2014-06" db="EMBL/GenBank/DDBJ databases">
        <authorList>
            <person name="Ngugi D.K."/>
            <person name="Blom J."/>
            <person name="Alam I."/>
            <person name="Rashid M."/>
            <person name="Baalawi W."/>
            <person name="Zhang G."/>
            <person name="Hikmawan T."/>
            <person name="Guan Y."/>
            <person name="Antunes A."/>
            <person name="Siam R."/>
            <person name="El-Dorry H."/>
            <person name="Bajic V."/>
            <person name="Stingl U."/>
        </authorList>
    </citation>
    <scope>NUCLEOTIDE SEQUENCE [LARGE SCALE GENOMIC DNA]</scope>
    <source>
        <strain evidence="1">SCGC AAA799-B03</strain>
    </source>
</reference>
<dbReference type="Proteomes" id="UP000029384">
    <property type="component" value="Unassembled WGS sequence"/>
</dbReference>
<dbReference type="AlphaFoldDB" id="A0A087S7G5"/>
<comment type="caution">
    <text evidence="1">The sequence shown here is derived from an EMBL/GenBank/DDBJ whole genome shotgun (WGS) entry which is preliminary data.</text>
</comment>
<protein>
    <submittedName>
        <fullName evidence="1">Uncharacterized protein</fullName>
    </submittedName>
</protein>
<dbReference type="EMBL" id="JOTA01000014">
    <property type="protein sequence ID" value="KFM21669.1"/>
    <property type="molecule type" value="Genomic_DNA"/>
</dbReference>
<keyword evidence="2" id="KW-1185">Reference proteome</keyword>
<dbReference type="PATRIC" id="fig|1502289.3.peg.713"/>
<name>A0A087S7G5_9ARCH</name>
<evidence type="ECO:0000313" key="1">
    <source>
        <dbReference type="EMBL" id="KFM21669.1"/>
    </source>
</evidence>
<proteinExistence type="predicted"/>
<gene>
    <name evidence="1" type="ORF">AAA799B03_00769</name>
</gene>